<dbReference type="OrthoDB" id="9778052at2"/>
<gene>
    <name evidence="4" type="ORF">AKJ17_10575</name>
</gene>
<organism evidence="4 5">
    <name type="scientific">Vibrio nereis</name>
    <dbReference type="NCBI Taxonomy" id="693"/>
    <lineage>
        <taxon>Bacteria</taxon>
        <taxon>Pseudomonadati</taxon>
        <taxon>Pseudomonadota</taxon>
        <taxon>Gammaproteobacteria</taxon>
        <taxon>Vibrionales</taxon>
        <taxon>Vibrionaceae</taxon>
        <taxon>Vibrio</taxon>
    </lineage>
</organism>
<keyword evidence="5" id="KW-1185">Reference proteome</keyword>
<reference evidence="5" key="1">
    <citation type="submission" date="2015-08" db="EMBL/GenBank/DDBJ databases">
        <title>Vibrio galatheae sp. nov., a novel member of the Vibrionaceae family isolated from the Solomon Islands.</title>
        <authorList>
            <person name="Giubergia S."/>
            <person name="Machado H."/>
            <person name="Mateiu R.V."/>
            <person name="Gram L."/>
        </authorList>
    </citation>
    <scope>NUCLEOTIDE SEQUENCE [LARGE SCALE GENOMIC DNA]</scope>
    <source>
        <strain evidence="5">DSM 19584</strain>
    </source>
</reference>
<dbReference type="PANTHER" id="PTHR10366">
    <property type="entry name" value="NAD DEPENDENT EPIMERASE/DEHYDRATASE"/>
    <property type="match status" value="1"/>
</dbReference>
<dbReference type="RefSeq" id="WP_053395761.1">
    <property type="nucleotide sequence ID" value="NZ_LHPJ01000007.1"/>
</dbReference>
<dbReference type="PANTHER" id="PTHR10366:SF564">
    <property type="entry name" value="STEROL-4-ALPHA-CARBOXYLATE 3-DEHYDROGENASE, DECARBOXYLATING"/>
    <property type="match status" value="1"/>
</dbReference>
<dbReference type="PATRIC" id="fig|693.5.peg.2164"/>
<dbReference type="GO" id="GO:0016616">
    <property type="term" value="F:oxidoreductase activity, acting on the CH-OH group of donors, NAD or NADP as acceptor"/>
    <property type="evidence" value="ECO:0007669"/>
    <property type="project" value="TreeGrafter"/>
</dbReference>
<name>A0A0M0HQ69_VIBNE</name>
<comment type="caution">
    <text evidence="4">The sequence shown here is derived from an EMBL/GenBank/DDBJ whole genome shotgun (WGS) entry which is preliminary data.</text>
</comment>
<dbReference type="AlphaFoldDB" id="A0A0M0HQ69"/>
<dbReference type="Proteomes" id="UP000037515">
    <property type="component" value="Unassembled WGS sequence"/>
</dbReference>
<dbReference type="InterPro" id="IPR050425">
    <property type="entry name" value="NAD(P)_dehydrat-like"/>
</dbReference>
<sequence length="331" mass="36736">MNTCLVTGANGHVGNNLVRALVRQGDHVRAGVRSTDKAKSLQGVDCDIVYCDLLDKNSLLRALNGVDTLYQVAAVFKHWAEDEEAEIVEPNLVGTRNILEAVKEAGVKRVVYVSSIAALEQTKRNASDEIIVEGYNVSDQINPYCRAKTLAEQEAWKVAQELELNMVSVLPSTILGGEYQPSTESLDAFSAIVNGKMPFLYELYLSPIDVNDVVKGMINAARYGVKGKRYVLANTETVTTDKIIEIAREVNPDLIAPKLLNEEEIYALVDQAEAEALKTNTRPRIIRSNVKRTLKHKFIFELQDSIEHLGHNPKPAEQVVRETMQALYQAS</sequence>
<evidence type="ECO:0000259" key="3">
    <source>
        <dbReference type="Pfam" id="PF01370"/>
    </source>
</evidence>
<comment type="similarity">
    <text evidence="2">Belongs to the NAD(P)-dependent epimerase/dehydratase family. Dihydroflavonol-4-reductase subfamily.</text>
</comment>
<dbReference type="Gene3D" id="3.40.50.720">
    <property type="entry name" value="NAD(P)-binding Rossmann-like Domain"/>
    <property type="match status" value="1"/>
</dbReference>
<dbReference type="Pfam" id="PF01370">
    <property type="entry name" value="Epimerase"/>
    <property type="match status" value="1"/>
</dbReference>
<dbReference type="InterPro" id="IPR036291">
    <property type="entry name" value="NAD(P)-bd_dom_sf"/>
</dbReference>
<evidence type="ECO:0000256" key="1">
    <source>
        <dbReference type="ARBA" id="ARBA00023002"/>
    </source>
</evidence>
<proteinExistence type="inferred from homology"/>
<protein>
    <submittedName>
        <fullName evidence="4">Epimerase</fullName>
    </submittedName>
</protein>
<keyword evidence="1" id="KW-0560">Oxidoreductase</keyword>
<accession>A0A0M0HQ69</accession>
<evidence type="ECO:0000313" key="5">
    <source>
        <dbReference type="Proteomes" id="UP000037515"/>
    </source>
</evidence>
<dbReference type="SUPFAM" id="SSF51735">
    <property type="entry name" value="NAD(P)-binding Rossmann-fold domains"/>
    <property type="match status" value="1"/>
</dbReference>
<evidence type="ECO:0000313" key="4">
    <source>
        <dbReference type="EMBL" id="KOO03773.1"/>
    </source>
</evidence>
<dbReference type="InterPro" id="IPR001509">
    <property type="entry name" value="Epimerase_deHydtase"/>
</dbReference>
<dbReference type="EMBL" id="LHPJ01000007">
    <property type="protein sequence ID" value="KOO03773.1"/>
    <property type="molecule type" value="Genomic_DNA"/>
</dbReference>
<dbReference type="STRING" id="693.AKJ17_10575"/>
<evidence type="ECO:0000256" key="2">
    <source>
        <dbReference type="ARBA" id="ARBA00023445"/>
    </source>
</evidence>
<feature type="domain" description="NAD-dependent epimerase/dehydratase" evidence="3">
    <location>
        <begin position="5"/>
        <end position="232"/>
    </location>
</feature>